<sequence>MKLLRYIYNCAYTGRTTLFAWLICVVLIVTPGCAAIGDAPGAIAGDVLAVQPGTTLWGVVNALKGYHDTFIYSNPAGTQFLVGWPACSGWCFTLVDTRIKSSLYWHELAGNWTSPKDMASLVTTAVSNGWTKEDVRSTTLLPLQKGIQIAVEQSRVVASGWLAQAANNLLVFSFTPAGALEIWRDVLNVESEDL</sequence>
<evidence type="ECO:0000313" key="2">
    <source>
        <dbReference type="Proteomes" id="UP000034588"/>
    </source>
</evidence>
<gene>
    <name evidence="1" type="ORF">UY48_C0029G0009</name>
</gene>
<dbReference type="AlphaFoldDB" id="A0A0G1Y7G9"/>
<evidence type="ECO:0000313" key="1">
    <source>
        <dbReference type="EMBL" id="KKW10822.1"/>
    </source>
</evidence>
<accession>A0A0G1Y7G9</accession>
<dbReference type="EMBL" id="LCQD01000029">
    <property type="protein sequence ID" value="KKW10822.1"/>
    <property type="molecule type" value="Genomic_DNA"/>
</dbReference>
<name>A0A0G1Y7G9_9BACT</name>
<proteinExistence type="predicted"/>
<comment type="caution">
    <text evidence="1">The sequence shown here is derived from an EMBL/GenBank/DDBJ whole genome shotgun (WGS) entry which is preliminary data.</text>
</comment>
<protein>
    <submittedName>
        <fullName evidence="1">Uncharacterized protein</fullName>
    </submittedName>
</protein>
<organism evidence="1 2">
    <name type="scientific">Candidatus Gottesmanbacteria bacterium GW2011_GWB1_49_7</name>
    <dbReference type="NCBI Taxonomy" id="1618448"/>
    <lineage>
        <taxon>Bacteria</taxon>
        <taxon>Candidatus Gottesmaniibacteriota</taxon>
    </lineage>
</organism>
<reference evidence="1 2" key="1">
    <citation type="journal article" date="2015" name="Nature">
        <title>rRNA introns, odd ribosomes, and small enigmatic genomes across a large radiation of phyla.</title>
        <authorList>
            <person name="Brown C.T."/>
            <person name="Hug L.A."/>
            <person name="Thomas B.C."/>
            <person name="Sharon I."/>
            <person name="Castelle C.J."/>
            <person name="Singh A."/>
            <person name="Wilkins M.J."/>
            <person name="Williams K.H."/>
            <person name="Banfield J.F."/>
        </authorList>
    </citation>
    <scope>NUCLEOTIDE SEQUENCE [LARGE SCALE GENOMIC DNA]</scope>
</reference>
<dbReference type="Proteomes" id="UP000034588">
    <property type="component" value="Unassembled WGS sequence"/>
</dbReference>